<dbReference type="InterPro" id="IPR010093">
    <property type="entry name" value="SinI_DNA-bd"/>
</dbReference>
<dbReference type="NCBIfam" id="TIGR01764">
    <property type="entry name" value="excise"/>
    <property type="match status" value="1"/>
</dbReference>
<sequence length="84" mass="9317">MADVADSSEEEPEPLWEAAVGSALPTTHKALTVPEVMEALSLSRFKVYDLIRSKQLPSFTIGRSRRIPADALQTFMQDKLREAA</sequence>
<comment type="caution">
    <text evidence="2">The sequence shown here is derived from an EMBL/GenBank/DDBJ whole genome shotgun (WGS) entry which is preliminary data.</text>
</comment>
<name>A0ABP6PUJ9_9ACTN</name>
<feature type="domain" description="Helix-turn-helix" evidence="1">
    <location>
        <begin position="31"/>
        <end position="78"/>
    </location>
</feature>
<organism evidence="2 3">
    <name type="scientific">Streptomyces virens</name>
    <dbReference type="NCBI Taxonomy" id="285572"/>
    <lineage>
        <taxon>Bacteria</taxon>
        <taxon>Bacillati</taxon>
        <taxon>Actinomycetota</taxon>
        <taxon>Actinomycetes</taxon>
        <taxon>Kitasatosporales</taxon>
        <taxon>Streptomycetaceae</taxon>
        <taxon>Streptomyces</taxon>
    </lineage>
</organism>
<dbReference type="Pfam" id="PF12728">
    <property type="entry name" value="HTH_17"/>
    <property type="match status" value="1"/>
</dbReference>
<accession>A0ABP6PUJ9</accession>
<dbReference type="Proteomes" id="UP001501866">
    <property type="component" value="Unassembled WGS sequence"/>
</dbReference>
<reference evidence="3" key="1">
    <citation type="journal article" date="2019" name="Int. J. Syst. Evol. Microbiol.">
        <title>The Global Catalogue of Microorganisms (GCM) 10K type strain sequencing project: providing services to taxonomists for standard genome sequencing and annotation.</title>
        <authorList>
            <consortium name="The Broad Institute Genomics Platform"/>
            <consortium name="The Broad Institute Genome Sequencing Center for Infectious Disease"/>
            <person name="Wu L."/>
            <person name="Ma J."/>
        </authorList>
    </citation>
    <scope>NUCLEOTIDE SEQUENCE [LARGE SCALE GENOMIC DNA]</scope>
    <source>
        <strain evidence="3">JCM 9095</strain>
    </source>
</reference>
<evidence type="ECO:0000313" key="3">
    <source>
        <dbReference type="Proteomes" id="UP001501866"/>
    </source>
</evidence>
<evidence type="ECO:0000313" key="2">
    <source>
        <dbReference type="EMBL" id="GAA3190753.1"/>
    </source>
</evidence>
<protein>
    <recommendedName>
        <fullName evidence="1">Helix-turn-helix domain-containing protein</fullName>
    </recommendedName>
</protein>
<proteinExistence type="predicted"/>
<gene>
    <name evidence="2" type="ORF">GCM10010451_45690</name>
</gene>
<keyword evidence="3" id="KW-1185">Reference proteome</keyword>
<dbReference type="EMBL" id="BAAAUH010000038">
    <property type="protein sequence ID" value="GAA3190753.1"/>
    <property type="molecule type" value="Genomic_DNA"/>
</dbReference>
<dbReference type="InterPro" id="IPR041657">
    <property type="entry name" value="HTH_17"/>
</dbReference>
<evidence type="ECO:0000259" key="1">
    <source>
        <dbReference type="Pfam" id="PF12728"/>
    </source>
</evidence>